<dbReference type="EMBL" id="BGPR01000509">
    <property type="protein sequence ID" value="GBM24043.1"/>
    <property type="molecule type" value="Genomic_DNA"/>
</dbReference>
<dbReference type="AlphaFoldDB" id="A0A4Y2E4E2"/>
<accession>A0A4Y2E4E2</accession>
<proteinExistence type="predicted"/>
<comment type="caution">
    <text evidence="1">The sequence shown here is derived from an EMBL/GenBank/DDBJ whole genome shotgun (WGS) entry which is preliminary data.</text>
</comment>
<organism evidence="1 2">
    <name type="scientific">Araneus ventricosus</name>
    <name type="common">Orbweaver spider</name>
    <name type="synonym">Epeira ventricosa</name>
    <dbReference type="NCBI Taxonomy" id="182803"/>
    <lineage>
        <taxon>Eukaryota</taxon>
        <taxon>Metazoa</taxon>
        <taxon>Ecdysozoa</taxon>
        <taxon>Arthropoda</taxon>
        <taxon>Chelicerata</taxon>
        <taxon>Arachnida</taxon>
        <taxon>Araneae</taxon>
        <taxon>Araneomorphae</taxon>
        <taxon>Entelegynae</taxon>
        <taxon>Araneoidea</taxon>
        <taxon>Araneidae</taxon>
        <taxon>Araneus</taxon>
    </lineage>
</organism>
<name>A0A4Y2E4E2_ARAVE</name>
<sequence length="111" mass="12766">MQMSVVVGMETSGFIALFLFAFVSPNGLGSLVAETMGWHIVCATGKYRLRHFEIRYFFTFCNLCTMGCEVRYCMFDDRQETRGRDSSQNWPKSTEKLTAAMTQVAPFRHRN</sequence>
<evidence type="ECO:0000313" key="1">
    <source>
        <dbReference type="EMBL" id="GBM24043.1"/>
    </source>
</evidence>
<keyword evidence="2" id="KW-1185">Reference proteome</keyword>
<dbReference type="Proteomes" id="UP000499080">
    <property type="component" value="Unassembled WGS sequence"/>
</dbReference>
<protein>
    <submittedName>
        <fullName evidence="1">Uncharacterized protein</fullName>
    </submittedName>
</protein>
<reference evidence="1 2" key="1">
    <citation type="journal article" date="2019" name="Sci. Rep.">
        <title>Orb-weaving spider Araneus ventricosus genome elucidates the spidroin gene catalogue.</title>
        <authorList>
            <person name="Kono N."/>
            <person name="Nakamura H."/>
            <person name="Ohtoshi R."/>
            <person name="Moran D.A.P."/>
            <person name="Shinohara A."/>
            <person name="Yoshida Y."/>
            <person name="Fujiwara M."/>
            <person name="Mori M."/>
            <person name="Tomita M."/>
            <person name="Arakawa K."/>
        </authorList>
    </citation>
    <scope>NUCLEOTIDE SEQUENCE [LARGE SCALE GENOMIC DNA]</scope>
</reference>
<gene>
    <name evidence="1" type="ORF">AVEN_34000_1</name>
</gene>
<evidence type="ECO:0000313" key="2">
    <source>
        <dbReference type="Proteomes" id="UP000499080"/>
    </source>
</evidence>